<organism evidence="1">
    <name type="scientific">viral metagenome</name>
    <dbReference type="NCBI Taxonomy" id="1070528"/>
    <lineage>
        <taxon>unclassified sequences</taxon>
        <taxon>metagenomes</taxon>
        <taxon>organismal metagenomes</taxon>
    </lineage>
</organism>
<dbReference type="EMBL" id="MT142026">
    <property type="protein sequence ID" value="QJA73421.1"/>
    <property type="molecule type" value="Genomic_DNA"/>
</dbReference>
<dbReference type="InterPro" id="IPR029044">
    <property type="entry name" value="Nucleotide-diphossugar_trans"/>
</dbReference>
<sequence>MKLEVHTLRYGSPGWLLECAPTLDSWTERHGYPLRIWTDRDAKPDYPWPKFCLVDMWEQFAKGDSDWMLYVDADIYVRHDAPKINFLEFESELLMPRSNRRTNGRYEKWRRHYGDQAIVRPERWWLRNCGWMAIDKKGVQKLLRVVRPPYRGGTMDECQVNEWVLQAYVKHGLKVTSPPKVWHRFYWRKPPGFMWHVARPHNKMEHLRKLKATRAI</sequence>
<evidence type="ECO:0000313" key="1">
    <source>
        <dbReference type="EMBL" id="QJA73421.1"/>
    </source>
</evidence>
<reference evidence="1" key="1">
    <citation type="submission" date="2020-03" db="EMBL/GenBank/DDBJ databases">
        <title>The deep terrestrial virosphere.</title>
        <authorList>
            <person name="Holmfeldt K."/>
            <person name="Nilsson E."/>
            <person name="Simone D."/>
            <person name="Lopez-Fernandez M."/>
            <person name="Wu X."/>
            <person name="de Brujin I."/>
            <person name="Lundin D."/>
            <person name="Andersson A."/>
            <person name="Bertilsson S."/>
            <person name="Dopson M."/>
        </authorList>
    </citation>
    <scope>NUCLEOTIDE SEQUENCE</scope>
    <source>
        <strain evidence="1">MM415A02373</strain>
    </source>
</reference>
<protein>
    <recommendedName>
        <fullName evidence="2">Glycosyltransferase</fullName>
    </recommendedName>
</protein>
<accession>A0A6M3JVQ8</accession>
<evidence type="ECO:0008006" key="2">
    <source>
        <dbReference type="Google" id="ProtNLM"/>
    </source>
</evidence>
<proteinExistence type="predicted"/>
<dbReference type="AlphaFoldDB" id="A0A6M3JVQ8"/>
<gene>
    <name evidence="1" type="ORF">MM415A02373_0007</name>
</gene>
<dbReference type="SUPFAM" id="SSF53448">
    <property type="entry name" value="Nucleotide-diphospho-sugar transferases"/>
    <property type="match status" value="1"/>
</dbReference>
<name>A0A6M3JVQ8_9ZZZZ</name>